<dbReference type="GO" id="GO:0003899">
    <property type="term" value="F:DNA-directed RNA polymerase activity"/>
    <property type="evidence" value="ECO:0007669"/>
    <property type="project" value="EnsemblFungi"/>
</dbReference>
<dbReference type="GO" id="GO:0005665">
    <property type="term" value="C:RNA polymerase II, core complex"/>
    <property type="evidence" value="ECO:0007669"/>
    <property type="project" value="EnsemblFungi"/>
</dbReference>
<gene>
    <name evidence="3" type="ORF">SLOPH_2247</name>
</gene>
<dbReference type="GO" id="GO:0003677">
    <property type="term" value="F:DNA binding"/>
    <property type="evidence" value="ECO:0007669"/>
    <property type="project" value="InterPro"/>
</dbReference>
<dbReference type="SUPFAM" id="SSF63562">
    <property type="entry name" value="RPB6/omega subunit-like"/>
    <property type="match status" value="1"/>
</dbReference>
<accession>S7XSG5</accession>
<keyword evidence="4" id="KW-1185">Reference proteome</keyword>
<dbReference type="OrthoDB" id="259769at2759"/>
<keyword evidence="1 3" id="KW-0240">DNA-directed RNA polymerase</keyword>
<dbReference type="PANTHER" id="PTHR47227">
    <property type="entry name" value="DNA-DIRECTED RNA POLYMERASE SUBUNIT K"/>
    <property type="match status" value="1"/>
</dbReference>
<evidence type="ECO:0000313" key="4">
    <source>
        <dbReference type="Proteomes" id="UP000014978"/>
    </source>
</evidence>
<organism evidence="3 4">
    <name type="scientific">Spraguea lophii (strain 42_110)</name>
    <name type="common">Microsporidian parasite</name>
    <dbReference type="NCBI Taxonomy" id="1358809"/>
    <lineage>
        <taxon>Eukaryota</taxon>
        <taxon>Fungi</taxon>
        <taxon>Fungi incertae sedis</taxon>
        <taxon>Microsporidia</taxon>
        <taxon>Spragueidae</taxon>
        <taxon>Spraguea</taxon>
    </lineage>
</organism>
<comment type="caution">
    <text evidence="3">The sequence shown here is derived from an EMBL/GenBank/DDBJ whole genome shotgun (WGS) entry which is preliminary data.</text>
</comment>
<dbReference type="Proteomes" id="UP000014978">
    <property type="component" value="Unassembled WGS sequence"/>
</dbReference>
<dbReference type="InterPro" id="IPR006111">
    <property type="entry name" value="Rpo6/Rpb6"/>
</dbReference>
<dbReference type="PIRSF" id="PIRSF000778">
    <property type="entry name" value="RpoK/RPB6"/>
    <property type="match status" value="1"/>
</dbReference>
<dbReference type="PANTHER" id="PTHR47227:SF5">
    <property type="entry name" value="DNA-DIRECTED RNA POLYMERASES I, II, AND III SUBUNIT RPABC2"/>
    <property type="match status" value="1"/>
</dbReference>
<sequence length="81" mass="9476">MQDRITSSVMTKFEKAYILGVRAQQLSMNAPPLVDIENETDPLKIAMLELKQKKIPFTIRRKLPDNTYEDWDIKELEIPDI</sequence>
<dbReference type="GO" id="GO:0042797">
    <property type="term" value="P:tRNA transcription by RNA polymerase III"/>
    <property type="evidence" value="ECO:0007669"/>
    <property type="project" value="TreeGrafter"/>
</dbReference>
<dbReference type="FunCoup" id="S7XSG5">
    <property type="interactions" value="159"/>
</dbReference>
<reference evidence="4" key="1">
    <citation type="journal article" date="2013" name="PLoS Genet.">
        <title>The genome of Spraguea lophii and the basis of host-microsporidian interactions.</title>
        <authorList>
            <person name="Campbell S.E."/>
            <person name="Williams T.A."/>
            <person name="Yousuf A."/>
            <person name="Soanes D.M."/>
            <person name="Paszkiewicz K.H."/>
            <person name="Williams B.A.P."/>
        </authorList>
    </citation>
    <scope>NUCLEOTIDE SEQUENCE [LARGE SCALE GENOMIC DNA]</scope>
    <source>
        <strain evidence="4">42_110</strain>
    </source>
</reference>
<dbReference type="GO" id="GO:0006366">
    <property type="term" value="P:transcription by RNA polymerase II"/>
    <property type="evidence" value="ECO:0007669"/>
    <property type="project" value="TreeGrafter"/>
</dbReference>
<dbReference type="HOGENOM" id="CLU_112527_2_1_1"/>
<evidence type="ECO:0000313" key="3">
    <source>
        <dbReference type="EMBL" id="EPR78858.1"/>
    </source>
</evidence>
<dbReference type="EMBL" id="ATCN01000521">
    <property type="protein sequence ID" value="EPR78858.1"/>
    <property type="molecule type" value="Genomic_DNA"/>
</dbReference>
<protein>
    <submittedName>
        <fullName evidence="3">DNA-directed RNA polymerase I II and III subunit Rpb6</fullName>
    </submittedName>
</protein>
<dbReference type="GO" id="GO:0005736">
    <property type="term" value="C:RNA polymerase I complex"/>
    <property type="evidence" value="ECO:0007669"/>
    <property type="project" value="EnsemblFungi"/>
</dbReference>
<dbReference type="GO" id="GO:0006360">
    <property type="term" value="P:transcription by RNA polymerase I"/>
    <property type="evidence" value="ECO:0007669"/>
    <property type="project" value="TreeGrafter"/>
</dbReference>
<evidence type="ECO:0000256" key="1">
    <source>
        <dbReference type="ARBA" id="ARBA00022478"/>
    </source>
</evidence>
<dbReference type="OMA" id="TYMTKYE"/>
<dbReference type="NCBIfam" id="NF002208">
    <property type="entry name" value="PRK01099.1-3"/>
    <property type="match status" value="1"/>
</dbReference>
<keyword evidence="2" id="KW-0804">Transcription</keyword>
<proteinExistence type="predicted"/>
<dbReference type="InterPro" id="IPR006110">
    <property type="entry name" value="Pol_omega/Rpo6/RPB6"/>
</dbReference>
<dbReference type="Gene3D" id="3.90.940.10">
    <property type="match status" value="1"/>
</dbReference>
<dbReference type="AlphaFoldDB" id="S7XSG5"/>
<dbReference type="SMART" id="SM01409">
    <property type="entry name" value="RNA_pol_Rpb6"/>
    <property type="match status" value="1"/>
</dbReference>
<dbReference type="STRING" id="1358809.S7XSG5"/>
<dbReference type="Pfam" id="PF01192">
    <property type="entry name" value="RNA_pol_Rpb6"/>
    <property type="match status" value="1"/>
</dbReference>
<name>S7XSG5_SPRLO</name>
<dbReference type="InterPro" id="IPR036161">
    <property type="entry name" value="RPB6/omega-like_sf"/>
</dbReference>
<dbReference type="GO" id="GO:0005666">
    <property type="term" value="C:RNA polymerase III complex"/>
    <property type="evidence" value="ECO:0007669"/>
    <property type="project" value="EnsemblFungi"/>
</dbReference>
<dbReference type="InParanoid" id="S7XSG5"/>
<evidence type="ECO:0000256" key="2">
    <source>
        <dbReference type="ARBA" id="ARBA00023163"/>
    </source>
</evidence>
<dbReference type="VEuPathDB" id="MicrosporidiaDB:SLOPH_2247"/>